<feature type="domain" description="NAC" evidence="5">
    <location>
        <begin position="20"/>
        <end position="167"/>
    </location>
</feature>
<dbReference type="AlphaFoldDB" id="A0A2G9H1T9"/>
<dbReference type="GO" id="GO:0003677">
    <property type="term" value="F:DNA binding"/>
    <property type="evidence" value="ECO:0007669"/>
    <property type="project" value="UniProtKB-KW"/>
</dbReference>
<protein>
    <recommendedName>
        <fullName evidence="5">NAC domain-containing protein</fullName>
    </recommendedName>
</protein>
<dbReference type="InterPro" id="IPR003441">
    <property type="entry name" value="NAC-dom"/>
</dbReference>
<dbReference type="InterPro" id="IPR036093">
    <property type="entry name" value="NAC_dom_sf"/>
</dbReference>
<proteinExistence type="predicted"/>
<dbReference type="PANTHER" id="PTHR31719">
    <property type="entry name" value="NAC TRANSCRIPTION FACTOR 56"/>
    <property type="match status" value="1"/>
</dbReference>
<dbReference type="SUPFAM" id="SSF101941">
    <property type="entry name" value="NAC domain"/>
    <property type="match status" value="1"/>
</dbReference>
<keyword evidence="2" id="KW-0238">DNA-binding</keyword>
<comment type="caution">
    <text evidence="6">The sequence shown here is derived from an EMBL/GenBank/DDBJ whole genome shotgun (WGS) entry which is preliminary data.</text>
</comment>
<evidence type="ECO:0000256" key="2">
    <source>
        <dbReference type="ARBA" id="ARBA00023125"/>
    </source>
</evidence>
<dbReference type="EMBL" id="NKXS01002932">
    <property type="protein sequence ID" value="PIN11463.1"/>
    <property type="molecule type" value="Genomic_DNA"/>
</dbReference>
<dbReference type="GO" id="GO:0006355">
    <property type="term" value="P:regulation of DNA-templated transcription"/>
    <property type="evidence" value="ECO:0007669"/>
    <property type="project" value="InterPro"/>
</dbReference>
<dbReference type="Gene3D" id="2.170.150.80">
    <property type="entry name" value="NAC domain"/>
    <property type="match status" value="1"/>
</dbReference>
<keyword evidence="3" id="KW-0804">Transcription</keyword>
<evidence type="ECO:0000256" key="4">
    <source>
        <dbReference type="ARBA" id="ARBA00023242"/>
    </source>
</evidence>
<keyword evidence="7" id="KW-1185">Reference proteome</keyword>
<accession>A0A2G9H1T9</accession>
<keyword evidence="4" id="KW-0539">Nucleus</keyword>
<dbReference type="Proteomes" id="UP000231279">
    <property type="component" value="Unassembled WGS sequence"/>
</dbReference>
<dbReference type="PROSITE" id="PS51005">
    <property type="entry name" value="NAC"/>
    <property type="match status" value="1"/>
</dbReference>
<sequence>MVAIIASFLQETEERRQSRIPIGFRFLPEDVELLDYYLLPRLKGEKLPADFIMDLDVYQYDPHQLPLGENKAYFFTREPRRNSLEDASIRPTPNGYWKVHEENIPIYRGNEIIGFKNELFFYTGNNPIGNQTDWEMVEYKYNPNMVPSSSTKTMEMDSCIVCRVSFEEEDDDECLMEESLEEESGFNEGNF</sequence>
<dbReference type="Pfam" id="PF02365">
    <property type="entry name" value="NAM"/>
    <property type="match status" value="1"/>
</dbReference>
<evidence type="ECO:0000313" key="7">
    <source>
        <dbReference type="Proteomes" id="UP000231279"/>
    </source>
</evidence>
<gene>
    <name evidence="6" type="ORF">CDL12_15931</name>
</gene>
<evidence type="ECO:0000256" key="3">
    <source>
        <dbReference type="ARBA" id="ARBA00023163"/>
    </source>
</evidence>
<organism evidence="6 7">
    <name type="scientific">Handroanthus impetiginosus</name>
    <dbReference type="NCBI Taxonomy" id="429701"/>
    <lineage>
        <taxon>Eukaryota</taxon>
        <taxon>Viridiplantae</taxon>
        <taxon>Streptophyta</taxon>
        <taxon>Embryophyta</taxon>
        <taxon>Tracheophyta</taxon>
        <taxon>Spermatophyta</taxon>
        <taxon>Magnoliopsida</taxon>
        <taxon>eudicotyledons</taxon>
        <taxon>Gunneridae</taxon>
        <taxon>Pentapetalae</taxon>
        <taxon>asterids</taxon>
        <taxon>lamiids</taxon>
        <taxon>Lamiales</taxon>
        <taxon>Bignoniaceae</taxon>
        <taxon>Crescentiina</taxon>
        <taxon>Tabebuia alliance</taxon>
        <taxon>Handroanthus</taxon>
    </lineage>
</organism>
<dbReference type="PANTHER" id="PTHR31719:SF43">
    <property type="entry name" value="NAC TRANSCRIPTION FACTOR 56"/>
    <property type="match status" value="1"/>
</dbReference>
<evidence type="ECO:0000313" key="6">
    <source>
        <dbReference type="EMBL" id="PIN11463.1"/>
    </source>
</evidence>
<dbReference type="OrthoDB" id="895456at2759"/>
<evidence type="ECO:0000256" key="1">
    <source>
        <dbReference type="ARBA" id="ARBA00023015"/>
    </source>
</evidence>
<evidence type="ECO:0000259" key="5">
    <source>
        <dbReference type="PROSITE" id="PS51005"/>
    </source>
</evidence>
<keyword evidence="1" id="KW-0805">Transcription regulation</keyword>
<name>A0A2G9H1T9_9LAMI</name>
<dbReference type="STRING" id="429701.A0A2G9H1T9"/>
<reference evidence="7" key="1">
    <citation type="journal article" date="2018" name="Gigascience">
        <title>Genome assembly of the Pink Ipe (Handroanthus impetiginosus, Bignoniaceae), a highly valued, ecologically keystone Neotropical timber forest tree.</title>
        <authorList>
            <person name="Silva-Junior O.B."/>
            <person name="Grattapaglia D."/>
            <person name="Novaes E."/>
            <person name="Collevatti R.G."/>
        </authorList>
    </citation>
    <scope>NUCLEOTIDE SEQUENCE [LARGE SCALE GENOMIC DNA]</scope>
    <source>
        <strain evidence="7">cv. UFG-1</strain>
    </source>
</reference>